<gene>
    <name evidence="2" type="ORF">SEVIR_3G047250v2</name>
</gene>
<dbReference type="AlphaFoldDB" id="A0A4U6VBB1"/>
<accession>A0A4U6VBB1</accession>
<evidence type="ECO:0000313" key="3">
    <source>
        <dbReference type="Proteomes" id="UP000298652"/>
    </source>
</evidence>
<evidence type="ECO:0000256" key="1">
    <source>
        <dbReference type="SAM" id="SignalP"/>
    </source>
</evidence>
<dbReference type="Gramene" id="TKW24359">
    <property type="protein sequence ID" value="TKW24359"/>
    <property type="gene ID" value="SEVIR_3G047250v2"/>
</dbReference>
<feature type="chain" id="PRO_5020581271" evidence="1">
    <location>
        <begin position="22"/>
        <end position="35"/>
    </location>
</feature>
<protein>
    <submittedName>
        <fullName evidence="2">Uncharacterized protein</fullName>
    </submittedName>
</protein>
<feature type="signal peptide" evidence="1">
    <location>
        <begin position="1"/>
        <end position="21"/>
    </location>
</feature>
<reference evidence="2" key="1">
    <citation type="submission" date="2019-03" db="EMBL/GenBank/DDBJ databases">
        <title>WGS assembly of Setaria viridis.</title>
        <authorList>
            <person name="Huang P."/>
            <person name="Jenkins J."/>
            <person name="Grimwood J."/>
            <person name="Barry K."/>
            <person name="Healey A."/>
            <person name="Mamidi S."/>
            <person name="Sreedasyam A."/>
            <person name="Shu S."/>
            <person name="Feldman M."/>
            <person name="Wu J."/>
            <person name="Yu Y."/>
            <person name="Chen C."/>
            <person name="Johnson J."/>
            <person name="Rokhsar D."/>
            <person name="Baxter I."/>
            <person name="Schmutz J."/>
            <person name="Brutnell T."/>
            <person name="Kellogg E."/>
        </authorList>
    </citation>
    <scope>NUCLEOTIDE SEQUENCE [LARGE SCALE GENOMIC DNA]</scope>
</reference>
<name>A0A4U6VBB1_SETVI</name>
<dbReference type="Proteomes" id="UP000298652">
    <property type="component" value="Chromosome 3"/>
</dbReference>
<sequence>MFCSVRCFVAIILSCHCVCLANTSCRFHGPADPFD</sequence>
<keyword evidence="3" id="KW-1185">Reference proteome</keyword>
<evidence type="ECO:0000313" key="2">
    <source>
        <dbReference type="EMBL" id="TKW24359.1"/>
    </source>
</evidence>
<proteinExistence type="predicted"/>
<keyword evidence="1" id="KW-0732">Signal</keyword>
<organism evidence="2 3">
    <name type="scientific">Setaria viridis</name>
    <name type="common">Green bristlegrass</name>
    <name type="synonym">Setaria italica subsp. viridis</name>
    <dbReference type="NCBI Taxonomy" id="4556"/>
    <lineage>
        <taxon>Eukaryota</taxon>
        <taxon>Viridiplantae</taxon>
        <taxon>Streptophyta</taxon>
        <taxon>Embryophyta</taxon>
        <taxon>Tracheophyta</taxon>
        <taxon>Spermatophyta</taxon>
        <taxon>Magnoliopsida</taxon>
        <taxon>Liliopsida</taxon>
        <taxon>Poales</taxon>
        <taxon>Poaceae</taxon>
        <taxon>PACMAD clade</taxon>
        <taxon>Panicoideae</taxon>
        <taxon>Panicodae</taxon>
        <taxon>Paniceae</taxon>
        <taxon>Cenchrinae</taxon>
        <taxon>Setaria</taxon>
    </lineage>
</organism>
<dbReference type="EMBL" id="CM016554">
    <property type="protein sequence ID" value="TKW24359.1"/>
    <property type="molecule type" value="Genomic_DNA"/>
</dbReference>